<feature type="region of interest" description="Disordered" evidence="9">
    <location>
        <begin position="724"/>
        <end position="752"/>
    </location>
</feature>
<dbReference type="InterPro" id="IPR034030">
    <property type="entry name" value="ZnMc_salivary_gland_MPs"/>
</dbReference>
<feature type="region of interest" description="Disordered" evidence="9">
    <location>
        <begin position="237"/>
        <end position="277"/>
    </location>
</feature>
<feature type="compositionally biased region" description="Acidic residues" evidence="9">
    <location>
        <begin position="620"/>
        <end position="656"/>
    </location>
</feature>
<dbReference type="OrthoDB" id="9936463at2759"/>
<dbReference type="Gene3D" id="3.40.1620.60">
    <property type="match status" value="1"/>
</dbReference>
<feature type="binding site" evidence="8">
    <location>
        <position position="450"/>
    </location>
    <ligand>
        <name>Zn(2+)</name>
        <dbReference type="ChEBI" id="CHEBI:29105"/>
        <note>catalytic</note>
    </ligand>
</feature>
<dbReference type="Pfam" id="PF17771">
    <property type="entry name" value="ADAMTS_CR_2"/>
    <property type="match status" value="1"/>
</dbReference>
<evidence type="ECO:0000256" key="4">
    <source>
        <dbReference type="ARBA" id="ARBA00022833"/>
    </source>
</evidence>
<dbReference type="GO" id="GO:0090263">
    <property type="term" value="P:positive regulation of canonical Wnt signaling pathway"/>
    <property type="evidence" value="ECO:0007669"/>
    <property type="project" value="EnsemblMetazoa"/>
</dbReference>
<keyword evidence="7" id="KW-0325">Glycoprotein</keyword>
<dbReference type="CDD" id="cd04272">
    <property type="entry name" value="ZnMc_salivary_gland_MPs"/>
    <property type="match status" value="1"/>
</dbReference>
<gene>
    <name evidence="11" type="primary">Dsim\GD25017</name>
    <name evidence="11" type="ORF">Dsim_GD25017</name>
</gene>
<keyword evidence="3" id="KW-0378">Hydrolase</keyword>
<protein>
    <submittedName>
        <fullName evidence="11">GD25017</fullName>
    </submittedName>
</protein>
<keyword evidence="4 8" id="KW-0862">Zinc</keyword>
<evidence type="ECO:0000313" key="12">
    <source>
        <dbReference type="Proteomes" id="UP000000304"/>
    </source>
</evidence>
<dbReference type="GO" id="GO:0070062">
    <property type="term" value="C:extracellular exosome"/>
    <property type="evidence" value="ECO:0007669"/>
    <property type="project" value="EnsemblMetazoa"/>
</dbReference>
<dbReference type="PROSITE" id="PS50215">
    <property type="entry name" value="ADAM_MEPRO"/>
    <property type="match status" value="1"/>
</dbReference>
<feature type="active site" evidence="8">
    <location>
        <position position="447"/>
    </location>
</feature>
<dbReference type="FunFam" id="3.40.390.10:FF:000034">
    <property type="entry name" value="Sol narae, isoform C"/>
    <property type="match status" value="1"/>
</dbReference>
<dbReference type="InterPro" id="IPR024079">
    <property type="entry name" value="MetalloPept_cat_dom_sf"/>
</dbReference>
<reference evidence="11 12" key="1">
    <citation type="journal article" date="2007" name="Nature">
        <title>Evolution of genes and genomes on the Drosophila phylogeny.</title>
        <authorList>
            <consortium name="Drosophila 12 Genomes Consortium"/>
            <person name="Clark A.G."/>
            <person name="Eisen M.B."/>
            <person name="Smith D.R."/>
            <person name="Bergman C.M."/>
            <person name="Oliver B."/>
            <person name="Markow T.A."/>
            <person name="Kaufman T.C."/>
            <person name="Kellis M."/>
            <person name="Gelbart W."/>
            <person name="Iyer V.N."/>
            <person name="Pollard D.A."/>
            <person name="Sackton T.B."/>
            <person name="Larracuente A.M."/>
            <person name="Singh N.D."/>
            <person name="Abad J.P."/>
            <person name="Abt D.N."/>
            <person name="Adryan B."/>
            <person name="Aguade M."/>
            <person name="Akashi H."/>
            <person name="Anderson W.W."/>
            <person name="Aquadro C.F."/>
            <person name="Ardell D.H."/>
            <person name="Arguello R."/>
            <person name="Artieri C.G."/>
            <person name="Barbash D.A."/>
            <person name="Barker D."/>
            <person name="Barsanti P."/>
            <person name="Batterham P."/>
            <person name="Batzoglou S."/>
            <person name="Begun D."/>
            <person name="Bhutkar A."/>
            <person name="Blanco E."/>
            <person name="Bosak S.A."/>
            <person name="Bradley R.K."/>
            <person name="Brand A.D."/>
            <person name="Brent M.R."/>
            <person name="Brooks A.N."/>
            <person name="Brown R.H."/>
            <person name="Butlin R.K."/>
            <person name="Caggese C."/>
            <person name="Calvi B.R."/>
            <person name="Bernardo de Carvalho A."/>
            <person name="Caspi A."/>
            <person name="Castrezana S."/>
            <person name="Celniker S.E."/>
            <person name="Chang J.L."/>
            <person name="Chapple C."/>
            <person name="Chatterji S."/>
            <person name="Chinwalla A."/>
            <person name="Civetta A."/>
            <person name="Clifton S.W."/>
            <person name="Comeron J.M."/>
            <person name="Costello J.C."/>
            <person name="Coyne J.A."/>
            <person name="Daub J."/>
            <person name="David R.G."/>
            <person name="Delcher A.L."/>
            <person name="Delehaunty K."/>
            <person name="Do C.B."/>
            <person name="Ebling H."/>
            <person name="Edwards K."/>
            <person name="Eickbush T."/>
            <person name="Evans J.D."/>
            <person name="Filipski A."/>
            <person name="Findeiss S."/>
            <person name="Freyhult E."/>
            <person name="Fulton L."/>
            <person name="Fulton R."/>
            <person name="Garcia A.C."/>
            <person name="Gardiner A."/>
            <person name="Garfield D.A."/>
            <person name="Garvin B.E."/>
            <person name="Gibson G."/>
            <person name="Gilbert D."/>
            <person name="Gnerre S."/>
            <person name="Godfrey J."/>
            <person name="Good R."/>
            <person name="Gotea V."/>
            <person name="Gravely B."/>
            <person name="Greenberg A.J."/>
            <person name="Griffiths-Jones S."/>
            <person name="Gross S."/>
            <person name="Guigo R."/>
            <person name="Gustafson E.A."/>
            <person name="Haerty W."/>
            <person name="Hahn M.W."/>
            <person name="Halligan D.L."/>
            <person name="Halpern A.L."/>
            <person name="Halter G.M."/>
            <person name="Han M.V."/>
            <person name="Heger A."/>
            <person name="Hillier L."/>
            <person name="Hinrichs A.S."/>
            <person name="Holmes I."/>
            <person name="Hoskins R.A."/>
            <person name="Hubisz M.J."/>
            <person name="Hultmark D."/>
            <person name="Huntley M.A."/>
            <person name="Jaffe D.B."/>
            <person name="Jagadeeshan S."/>
            <person name="Jeck W.R."/>
            <person name="Johnson J."/>
            <person name="Jones C.D."/>
            <person name="Jordan W.C."/>
            <person name="Karpen G.H."/>
            <person name="Kataoka E."/>
            <person name="Keightley P.D."/>
            <person name="Kheradpour P."/>
            <person name="Kirkness E.F."/>
            <person name="Koerich L.B."/>
            <person name="Kristiansen K."/>
            <person name="Kudrna D."/>
            <person name="Kulathinal R.J."/>
            <person name="Kumar S."/>
            <person name="Kwok R."/>
            <person name="Lander E."/>
            <person name="Langley C.H."/>
            <person name="Lapoint R."/>
            <person name="Lazzaro B.P."/>
            <person name="Lee S.J."/>
            <person name="Levesque L."/>
            <person name="Li R."/>
            <person name="Lin C.F."/>
            <person name="Lin M.F."/>
            <person name="Lindblad-Toh K."/>
            <person name="Llopart A."/>
            <person name="Long M."/>
            <person name="Low L."/>
            <person name="Lozovsky E."/>
            <person name="Lu J."/>
            <person name="Luo M."/>
            <person name="Machado C.A."/>
            <person name="Makalowski W."/>
            <person name="Marzo M."/>
            <person name="Matsuda M."/>
            <person name="Matzkin L."/>
            <person name="McAllister B."/>
            <person name="McBride C.S."/>
            <person name="McKernan B."/>
            <person name="McKernan K."/>
            <person name="Mendez-Lago M."/>
            <person name="Minx P."/>
            <person name="Mollenhauer M.U."/>
            <person name="Montooth K."/>
            <person name="Mount S.M."/>
            <person name="Mu X."/>
            <person name="Myers E."/>
            <person name="Negre B."/>
            <person name="Newfeld S."/>
            <person name="Nielsen R."/>
            <person name="Noor M.A."/>
            <person name="O'Grady P."/>
            <person name="Pachter L."/>
            <person name="Papaceit M."/>
            <person name="Parisi M.J."/>
            <person name="Parisi M."/>
            <person name="Parts L."/>
            <person name="Pedersen J.S."/>
            <person name="Pesole G."/>
            <person name="Phillippy A.M."/>
            <person name="Ponting C.P."/>
            <person name="Pop M."/>
            <person name="Porcelli D."/>
            <person name="Powell J.R."/>
            <person name="Prohaska S."/>
            <person name="Pruitt K."/>
            <person name="Puig M."/>
            <person name="Quesneville H."/>
            <person name="Ram K.R."/>
            <person name="Rand D."/>
            <person name="Rasmussen M.D."/>
            <person name="Reed L.K."/>
            <person name="Reenan R."/>
            <person name="Reily A."/>
            <person name="Remington K.A."/>
            <person name="Rieger T.T."/>
            <person name="Ritchie M.G."/>
            <person name="Robin C."/>
            <person name="Rogers Y.H."/>
            <person name="Rohde C."/>
            <person name="Rozas J."/>
            <person name="Rubenfield M.J."/>
            <person name="Ruiz A."/>
            <person name="Russo S."/>
            <person name="Salzberg S.L."/>
            <person name="Sanchez-Gracia A."/>
            <person name="Saranga D.J."/>
            <person name="Sato H."/>
            <person name="Schaeffer S.W."/>
            <person name="Schatz M.C."/>
            <person name="Schlenke T."/>
            <person name="Schwartz R."/>
            <person name="Segarra C."/>
            <person name="Singh R.S."/>
            <person name="Sirot L."/>
            <person name="Sirota M."/>
            <person name="Sisneros N.B."/>
            <person name="Smith C.D."/>
            <person name="Smith T.F."/>
            <person name="Spieth J."/>
            <person name="Stage D.E."/>
            <person name="Stark A."/>
            <person name="Stephan W."/>
            <person name="Strausberg R.L."/>
            <person name="Strempel S."/>
            <person name="Sturgill D."/>
            <person name="Sutton G."/>
            <person name="Sutton G.G."/>
            <person name="Tao W."/>
            <person name="Teichmann S."/>
            <person name="Tobari Y.N."/>
            <person name="Tomimura Y."/>
            <person name="Tsolas J.M."/>
            <person name="Valente V.L."/>
            <person name="Venter E."/>
            <person name="Venter J.C."/>
            <person name="Vicario S."/>
            <person name="Vieira F.G."/>
            <person name="Vilella A.J."/>
            <person name="Villasante A."/>
            <person name="Walenz B."/>
            <person name="Wang J."/>
            <person name="Wasserman M."/>
            <person name="Watts T."/>
            <person name="Wilson D."/>
            <person name="Wilson R.K."/>
            <person name="Wing R.A."/>
            <person name="Wolfner M.F."/>
            <person name="Wong A."/>
            <person name="Wong G.K."/>
            <person name="Wu C.I."/>
            <person name="Wu G."/>
            <person name="Yamamoto D."/>
            <person name="Yang H.P."/>
            <person name="Yang S.P."/>
            <person name="Yorke J.A."/>
            <person name="Yoshida K."/>
            <person name="Zdobnov E."/>
            <person name="Zhang P."/>
            <person name="Zhang Y."/>
            <person name="Zimin A.V."/>
            <person name="Baldwin J."/>
            <person name="Abdouelleil A."/>
            <person name="Abdulkadir J."/>
            <person name="Abebe A."/>
            <person name="Abera B."/>
            <person name="Abreu J."/>
            <person name="Acer S.C."/>
            <person name="Aftuck L."/>
            <person name="Alexander A."/>
            <person name="An P."/>
            <person name="Anderson E."/>
            <person name="Anderson S."/>
            <person name="Arachi H."/>
            <person name="Azer M."/>
            <person name="Bachantsang P."/>
            <person name="Barry A."/>
            <person name="Bayul T."/>
            <person name="Berlin A."/>
            <person name="Bessette D."/>
            <person name="Bloom T."/>
            <person name="Blye J."/>
            <person name="Boguslavskiy L."/>
            <person name="Bonnet C."/>
            <person name="Boukhgalter B."/>
            <person name="Bourzgui I."/>
            <person name="Brown A."/>
            <person name="Cahill P."/>
            <person name="Channer S."/>
            <person name="Cheshatsang Y."/>
            <person name="Chuda L."/>
            <person name="Citroen M."/>
            <person name="Collymore A."/>
            <person name="Cooke P."/>
            <person name="Costello M."/>
            <person name="D'Aco K."/>
            <person name="Daza R."/>
            <person name="De Haan G."/>
            <person name="DeGray S."/>
            <person name="DeMaso C."/>
            <person name="Dhargay N."/>
            <person name="Dooley K."/>
            <person name="Dooley E."/>
            <person name="Doricent M."/>
            <person name="Dorje P."/>
            <person name="Dorjee K."/>
            <person name="Dupes A."/>
            <person name="Elong R."/>
            <person name="Falk J."/>
            <person name="Farina A."/>
            <person name="Faro S."/>
            <person name="Ferguson D."/>
            <person name="Fisher S."/>
            <person name="Foley C.D."/>
            <person name="Franke A."/>
            <person name="Friedrich D."/>
            <person name="Gadbois L."/>
            <person name="Gearin G."/>
            <person name="Gearin C.R."/>
            <person name="Giannoukos G."/>
            <person name="Goode T."/>
            <person name="Graham J."/>
            <person name="Grandbois E."/>
            <person name="Grewal S."/>
            <person name="Gyaltsen K."/>
            <person name="Hafez N."/>
            <person name="Hagos B."/>
            <person name="Hall J."/>
            <person name="Henson C."/>
            <person name="Hollinger A."/>
            <person name="Honan T."/>
            <person name="Huard M.D."/>
            <person name="Hughes L."/>
            <person name="Hurhula B."/>
            <person name="Husby M.E."/>
            <person name="Kamat A."/>
            <person name="Kanga B."/>
            <person name="Kashin S."/>
            <person name="Khazanovich D."/>
            <person name="Kisner P."/>
            <person name="Lance K."/>
            <person name="Lara M."/>
            <person name="Lee W."/>
            <person name="Lennon N."/>
            <person name="Letendre F."/>
            <person name="LeVine R."/>
            <person name="Lipovsky A."/>
            <person name="Liu X."/>
            <person name="Liu J."/>
            <person name="Liu S."/>
            <person name="Lokyitsang T."/>
            <person name="Lokyitsang Y."/>
            <person name="Lubonja R."/>
            <person name="Lui A."/>
            <person name="MacDonald P."/>
            <person name="Magnisalis V."/>
            <person name="Maru K."/>
            <person name="Matthews C."/>
            <person name="McCusker W."/>
            <person name="McDonough S."/>
            <person name="Mehta T."/>
            <person name="Meldrim J."/>
            <person name="Meneus L."/>
            <person name="Mihai O."/>
            <person name="Mihalev A."/>
            <person name="Mihova T."/>
            <person name="Mittelman R."/>
            <person name="Mlenga V."/>
            <person name="Montmayeur A."/>
            <person name="Mulrain L."/>
            <person name="Navidi A."/>
            <person name="Naylor J."/>
            <person name="Negash T."/>
            <person name="Nguyen T."/>
            <person name="Nguyen N."/>
            <person name="Nicol R."/>
            <person name="Norbu C."/>
            <person name="Norbu N."/>
            <person name="Novod N."/>
            <person name="O'Neill B."/>
            <person name="Osman S."/>
            <person name="Markiewicz E."/>
            <person name="Oyono O.L."/>
            <person name="Patti C."/>
            <person name="Phunkhang P."/>
            <person name="Pierre F."/>
            <person name="Priest M."/>
            <person name="Raghuraman S."/>
            <person name="Rege F."/>
            <person name="Reyes R."/>
            <person name="Rise C."/>
            <person name="Rogov P."/>
            <person name="Ross K."/>
            <person name="Ryan E."/>
            <person name="Settipalli S."/>
            <person name="Shea T."/>
            <person name="Sherpa N."/>
            <person name="Shi L."/>
            <person name="Shih D."/>
            <person name="Sparrow T."/>
            <person name="Spaulding J."/>
            <person name="Stalker J."/>
            <person name="Stange-Thomann N."/>
            <person name="Stavropoulos S."/>
            <person name="Stone C."/>
            <person name="Strader C."/>
            <person name="Tesfaye S."/>
            <person name="Thomson T."/>
            <person name="Thoulutsang Y."/>
            <person name="Thoulutsang D."/>
            <person name="Topham K."/>
            <person name="Topping I."/>
            <person name="Tsamla T."/>
            <person name="Vassiliev H."/>
            <person name="Vo A."/>
            <person name="Wangchuk T."/>
            <person name="Wangdi T."/>
            <person name="Weiand M."/>
            <person name="Wilkinson J."/>
            <person name="Wilson A."/>
            <person name="Yadav S."/>
            <person name="Young G."/>
            <person name="Yu Q."/>
            <person name="Zembek L."/>
            <person name="Zhong D."/>
            <person name="Zimmer A."/>
            <person name="Zwirko Z."/>
            <person name="Jaffe D.B."/>
            <person name="Alvarez P."/>
            <person name="Brockman W."/>
            <person name="Butler J."/>
            <person name="Chin C."/>
            <person name="Gnerre S."/>
            <person name="Grabherr M."/>
            <person name="Kleber M."/>
            <person name="Mauceli E."/>
            <person name="MacCallum I."/>
        </authorList>
    </citation>
    <scope>NUCLEOTIDE SEQUENCE [LARGE SCALE GENOMIC DNA]</scope>
    <source>
        <strain evidence="12">white501</strain>
    </source>
</reference>
<dbReference type="PANTHER" id="PTHR11905:SF249">
    <property type="entry name" value="SOL NARAE, ISOFORM C"/>
    <property type="match status" value="1"/>
</dbReference>
<dbReference type="Proteomes" id="UP000000304">
    <property type="component" value="Chromosome 2R"/>
</dbReference>
<dbReference type="Pfam" id="PF13582">
    <property type="entry name" value="Reprolysin_3"/>
    <property type="match status" value="1"/>
</dbReference>
<dbReference type="MEROPS" id="M12.A51"/>
<evidence type="ECO:0000256" key="2">
    <source>
        <dbReference type="ARBA" id="ARBA00022723"/>
    </source>
</evidence>
<dbReference type="GO" id="GO:0061357">
    <property type="term" value="P:positive regulation of Wnt protein secretion"/>
    <property type="evidence" value="ECO:0007669"/>
    <property type="project" value="EnsemblMetazoa"/>
</dbReference>
<sequence length="998" mass="110365">MTPEQLQSVFHVDTHDAVPHYELVQLQHHENNHNRRRRSIGAGPKVNAALPPHHVKKDLSKNAYYSELKHEALASGGNHLFAPEVSAIKSHNVSFSAFGQHLNLSLRATQGLFKGAPHQLRMWTVGSEPNATHGLDLQEIAHEQHNSNDVGEVFQDEKNMAAILMRRHMETGDLIMEGSIGHDLVIKPLPHELSPNPEESHHIIYKREASAAEDQLSDFAFMEPDDLLASEKLERLQRRQRRSRRSAPSSPDFEDLNDEDEGALDSEPQVAESRTRSRRQAPYIIYPEVLVIVDYDGYRLHGGDNLQVKRYFISFWNGVDLRYRLLKGPRIRISIAGIIISRGRDATPYLERNRVGRDAIDSAAALTDMGKYLFRERRLPVYDIAVAITKLDMCRRTSAYGECNRGTAGFAYVGGACVVNKRLEKVNSVAIIEDTGGFSGIIVAAHEVGHLLGAVHDGSPPPSYLGGPGAQRCRWEDGYIMSDLRHTERGFRWSACTVQSFHHFLNGDTATCLHNAPHEDSALGRSLPGTLLSLDAQCRRDRGTYACFKDERVCAQLFCFDAQTGYCVAYRPAAEGSACGNGYHCLDGRCTPLPSNIIPDYGHNYRLVYNKIDNKKDSAEDIESSSEETESQEDETESVEDQDEGTTSSEEQEANQEDNKIEQSSAAGVAAAQSTTTARSTTTTTVRTTTTAKPKSKSFGYLHRSLPERQWMQDNGVLVTTRISSSVSSSSSGEAATASTRRPTTTTTTQTPNLFQIYTHELRKQIEYYLHMLQTQQHATKFQPEQQQQQSQQQQSIVEIPLVQKRLTNYSVTSSSSSSSSSNSNGAKQQPPSNKDENQRQQQQQQQAQQQLQDGLPDEENEATAGLASNEAIERQKSKFPTTPTAATSAAQKSATPATPATSATSARPTPTTAKPITTSSFLDAYFKKLQALHDAGSASSSSSTATSVSSSVSSATSSKQQHPQQQQQQQQQVQQHADGSHFLKRTPQRSSLQCIQT</sequence>
<evidence type="ECO:0000259" key="10">
    <source>
        <dbReference type="PROSITE" id="PS50215"/>
    </source>
</evidence>
<organism evidence="11 12">
    <name type="scientific">Drosophila simulans</name>
    <name type="common">Fruit fly</name>
    <dbReference type="NCBI Taxonomy" id="7240"/>
    <lineage>
        <taxon>Eukaryota</taxon>
        <taxon>Metazoa</taxon>
        <taxon>Ecdysozoa</taxon>
        <taxon>Arthropoda</taxon>
        <taxon>Hexapoda</taxon>
        <taxon>Insecta</taxon>
        <taxon>Pterygota</taxon>
        <taxon>Neoptera</taxon>
        <taxon>Endopterygota</taxon>
        <taxon>Diptera</taxon>
        <taxon>Brachycera</taxon>
        <taxon>Muscomorpha</taxon>
        <taxon>Ephydroidea</taxon>
        <taxon>Drosophilidae</taxon>
        <taxon>Drosophila</taxon>
        <taxon>Sophophora</taxon>
    </lineage>
</organism>
<feature type="compositionally biased region" description="Low complexity" evidence="9">
    <location>
        <begin position="840"/>
        <end position="853"/>
    </location>
</feature>
<dbReference type="GO" id="GO:0048737">
    <property type="term" value="P:imaginal disc-derived appendage development"/>
    <property type="evidence" value="ECO:0007669"/>
    <property type="project" value="EnsemblMetazoa"/>
</dbReference>
<dbReference type="GO" id="GO:0006509">
    <property type="term" value="P:membrane protein ectodomain proteolysis"/>
    <property type="evidence" value="ECO:0007669"/>
    <property type="project" value="TreeGrafter"/>
</dbReference>
<feature type="compositionally biased region" description="Low complexity" evidence="9">
    <location>
        <begin position="879"/>
        <end position="916"/>
    </location>
</feature>
<dbReference type="PhylomeDB" id="B4QAZ0"/>
<name>B4QAZ0_DROSI</name>
<dbReference type="HOGENOM" id="CLU_009638_0_0_1"/>
<dbReference type="Gene3D" id="3.40.390.10">
    <property type="entry name" value="Collagenase (Catalytic Domain)"/>
    <property type="match status" value="1"/>
</dbReference>
<dbReference type="GO" id="GO:0004222">
    <property type="term" value="F:metalloendopeptidase activity"/>
    <property type="evidence" value="ECO:0007669"/>
    <property type="project" value="EnsemblMetazoa"/>
</dbReference>
<comment type="caution">
    <text evidence="8">Lacks conserved residue(s) required for the propagation of feature annotation.</text>
</comment>
<dbReference type="InterPro" id="IPR001590">
    <property type="entry name" value="Peptidase_M12B"/>
</dbReference>
<feature type="domain" description="Peptidase M12B" evidence="10">
    <location>
        <begin position="285"/>
        <end position="517"/>
    </location>
</feature>
<feature type="compositionally biased region" description="Acidic residues" evidence="9">
    <location>
        <begin position="252"/>
        <end position="264"/>
    </location>
</feature>
<feature type="compositionally biased region" description="Low complexity" evidence="9">
    <location>
        <begin position="814"/>
        <end position="825"/>
    </location>
</feature>
<evidence type="ECO:0000256" key="3">
    <source>
        <dbReference type="ARBA" id="ARBA00022801"/>
    </source>
</evidence>
<dbReference type="STRING" id="7240.B4QAZ0"/>
<keyword evidence="2 8" id="KW-0479">Metal-binding</keyword>
<feature type="compositionally biased region" description="Low complexity" evidence="9">
    <location>
        <begin position="664"/>
        <end position="692"/>
    </location>
</feature>
<feature type="compositionally biased region" description="Low complexity" evidence="9">
    <location>
        <begin position="938"/>
        <end position="976"/>
    </location>
</feature>
<evidence type="ECO:0000256" key="8">
    <source>
        <dbReference type="PROSITE-ProRule" id="PRU00276"/>
    </source>
</evidence>
<evidence type="ECO:0000256" key="1">
    <source>
        <dbReference type="ARBA" id="ARBA00022670"/>
    </source>
</evidence>
<dbReference type="SUPFAM" id="SSF55486">
    <property type="entry name" value="Metalloproteases ('zincins'), catalytic domain"/>
    <property type="match status" value="1"/>
</dbReference>
<dbReference type="AlphaFoldDB" id="B4QAZ0"/>
<feature type="compositionally biased region" description="Polar residues" evidence="9">
    <location>
        <begin position="989"/>
        <end position="998"/>
    </location>
</feature>
<keyword evidence="1" id="KW-0645">Protease</keyword>
<feature type="region of interest" description="Disordered" evidence="9">
    <location>
        <begin position="934"/>
        <end position="998"/>
    </location>
</feature>
<evidence type="ECO:0000256" key="9">
    <source>
        <dbReference type="SAM" id="MobiDB-lite"/>
    </source>
</evidence>
<dbReference type="PANTHER" id="PTHR11905">
    <property type="entry name" value="ADAM A DISINTEGRIN AND METALLOPROTEASE DOMAIN"/>
    <property type="match status" value="1"/>
</dbReference>
<evidence type="ECO:0000256" key="7">
    <source>
        <dbReference type="ARBA" id="ARBA00023180"/>
    </source>
</evidence>
<dbReference type="OMA" id="QWVQDNG"/>
<dbReference type="GO" id="GO:0005768">
    <property type="term" value="C:endosome"/>
    <property type="evidence" value="ECO:0007669"/>
    <property type="project" value="EnsemblMetazoa"/>
</dbReference>
<evidence type="ECO:0000256" key="5">
    <source>
        <dbReference type="ARBA" id="ARBA00023049"/>
    </source>
</evidence>
<evidence type="ECO:0000256" key="6">
    <source>
        <dbReference type="ARBA" id="ARBA00023157"/>
    </source>
</evidence>
<keyword evidence="12" id="KW-1185">Reference proteome</keyword>
<dbReference type="EMBL" id="CM000362">
    <property type="protein sequence ID" value="EDX08427.1"/>
    <property type="molecule type" value="Genomic_DNA"/>
</dbReference>
<accession>B4QAZ0</accession>
<dbReference type="FunFam" id="3.40.1620.60:FF:000007">
    <property type="entry name" value="Sol narae, isoform D"/>
    <property type="match status" value="1"/>
</dbReference>
<dbReference type="GO" id="GO:0005798">
    <property type="term" value="C:Golgi-associated vesicle"/>
    <property type="evidence" value="ECO:0007669"/>
    <property type="project" value="EnsemblMetazoa"/>
</dbReference>
<feature type="region of interest" description="Disordered" evidence="9">
    <location>
        <begin position="617"/>
        <end position="700"/>
    </location>
</feature>
<feature type="region of interest" description="Disordered" evidence="9">
    <location>
        <begin position="809"/>
        <end position="919"/>
    </location>
</feature>
<feature type="binding site" evidence="8">
    <location>
        <position position="456"/>
    </location>
    <ligand>
        <name>Zn(2+)</name>
        <dbReference type="ChEBI" id="CHEBI:29105"/>
        <note>catalytic</note>
    </ligand>
</feature>
<proteinExistence type="predicted"/>
<feature type="region of interest" description="Disordered" evidence="9">
    <location>
        <begin position="30"/>
        <end position="51"/>
    </location>
</feature>
<dbReference type="GO" id="GO:0046872">
    <property type="term" value="F:metal ion binding"/>
    <property type="evidence" value="ECO:0007669"/>
    <property type="project" value="UniProtKB-KW"/>
</dbReference>
<feature type="binding site" evidence="8">
    <location>
        <position position="446"/>
    </location>
    <ligand>
        <name>Zn(2+)</name>
        <dbReference type="ChEBI" id="CHEBI:29105"/>
        <note>catalytic</note>
    </ligand>
</feature>
<dbReference type="InterPro" id="IPR041645">
    <property type="entry name" value="ADAMTS_CR_2"/>
</dbReference>
<evidence type="ECO:0000313" key="11">
    <source>
        <dbReference type="EMBL" id="EDX08427.1"/>
    </source>
</evidence>
<keyword evidence="5" id="KW-0482">Metalloprotease</keyword>
<keyword evidence="6" id="KW-1015">Disulfide bond</keyword>